<sequence length="127" mass="14063">METSSSEKVKKYKDLPMLPPLPDSLSILVHALNVPISFSQRKETNKGAGSSRHDAGSWVEVWGAGLEAMAEERRRCAGEAPIDVSGRRRRFGTTDERWRRVSSCFATSLDSTKGKGGIRFIPNLQKS</sequence>
<keyword evidence="2" id="KW-1185">Reference proteome</keyword>
<accession>A0AAV2EWY5</accession>
<evidence type="ECO:0000313" key="1">
    <source>
        <dbReference type="EMBL" id="CAL1390262.1"/>
    </source>
</evidence>
<dbReference type="AlphaFoldDB" id="A0AAV2EWY5"/>
<reference evidence="1 2" key="1">
    <citation type="submission" date="2024-04" db="EMBL/GenBank/DDBJ databases">
        <authorList>
            <person name="Fracassetti M."/>
        </authorList>
    </citation>
    <scope>NUCLEOTIDE SEQUENCE [LARGE SCALE GENOMIC DNA]</scope>
</reference>
<dbReference type="Proteomes" id="UP001497516">
    <property type="component" value="Chromosome 5"/>
</dbReference>
<gene>
    <name evidence="1" type="ORF">LTRI10_LOCUS31059</name>
</gene>
<organism evidence="1 2">
    <name type="scientific">Linum trigynum</name>
    <dbReference type="NCBI Taxonomy" id="586398"/>
    <lineage>
        <taxon>Eukaryota</taxon>
        <taxon>Viridiplantae</taxon>
        <taxon>Streptophyta</taxon>
        <taxon>Embryophyta</taxon>
        <taxon>Tracheophyta</taxon>
        <taxon>Spermatophyta</taxon>
        <taxon>Magnoliopsida</taxon>
        <taxon>eudicotyledons</taxon>
        <taxon>Gunneridae</taxon>
        <taxon>Pentapetalae</taxon>
        <taxon>rosids</taxon>
        <taxon>fabids</taxon>
        <taxon>Malpighiales</taxon>
        <taxon>Linaceae</taxon>
        <taxon>Linum</taxon>
    </lineage>
</organism>
<evidence type="ECO:0000313" key="2">
    <source>
        <dbReference type="Proteomes" id="UP001497516"/>
    </source>
</evidence>
<protein>
    <submittedName>
        <fullName evidence="1">Uncharacterized protein</fullName>
    </submittedName>
</protein>
<proteinExistence type="predicted"/>
<dbReference type="EMBL" id="OZ034818">
    <property type="protein sequence ID" value="CAL1390262.1"/>
    <property type="molecule type" value="Genomic_DNA"/>
</dbReference>
<name>A0AAV2EWY5_9ROSI</name>